<evidence type="ECO:0000256" key="3">
    <source>
        <dbReference type="ARBA" id="ARBA00013085"/>
    </source>
</evidence>
<dbReference type="InterPro" id="IPR010140">
    <property type="entry name" value="Histidinol_P_phosphatase_HisJ"/>
</dbReference>
<accession>A0ABW5TFZ7</accession>
<keyword evidence="11" id="KW-1185">Reference proteome</keyword>
<keyword evidence="4 8" id="KW-0028">Amino-acid biosynthesis</keyword>
<feature type="domain" description="PHP" evidence="9">
    <location>
        <begin position="5"/>
        <end position="185"/>
    </location>
</feature>
<gene>
    <name evidence="10" type="ORF">ACFSR0_00795</name>
</gene>
<dbReference type="SUPFAM" id="SSF89550">
    <property type="entry name" value="PHP domain-like"/>
    <property type="match status" value="1"/>
</dbReference>
<comment type="similarity">
    <text evidence="2 8">Belongs to the PHP hydrolase family. HisK subfamily.</text>
</comment>
<evidence type="ECO:0000256" key="5">
    <source>
        <dbReference type="ARBA" id="ARBA00022801"/>
    </source>
</evidence>
<dbReference type="EC" id="3.1.3.15" evidence="3 8"/>
<evidence type="ECO:0000256" key="2">
    <source>
        <dbReference type="ARBA" id="ARBA00009152"/>
    </source>
</evidence>
<proteinExistence type="inferred from homology"/>
<dbReference type="PANTHER" id="PTHR21039:SF0">
    <property type="entry name" value="HISTIDINOL-PHOSPHATASE"/>
    <property type="match status" value="1"/>
</dbReference>
<keyword evidence="5 8" id="KW-0378">Hydrolase</keyword>
<comment type="pathway">
    <text evidence="1 8">Amino-acid biosynthesis; L-histidine biosynthesis; L-histidine from 5-phospho-alpha-D-ribose 1-diphosphate: step 8/9.</text>
</comment>
<dbReference type="NCBIfam" id="NF005597">
    <property type="entry name" value="PRK07329.1"/>
    <property type="match status" value="1"/>
</dbReference>
<evidence type="ECO:0000259" key="9">
    <source>
        <dbReference type="Pfam" id="PF02811"/>
    </source>
</evidence>
<evidence type="ECO:0000256" key="8">
    <source>
        <dbReference type="RuleBase" id="RU366003"/>
    </source>
</evidence>
<dbReference type="InterPro" id="IPR016195">
    <property type="entry name" value="Pol/histidinol_Pase-like"/>
</dbReference>
<evidence type="ECO:0000256" key="6">
    <source>
        <dbReference type="ARBA" id="ARBA00023102"/>
    </source>
</evidence>
<dbReference type="EMBL" id="JBHUMO010000003">
    <property type="protein sequence ID" value="MFD2727978.1"/>
    <property type="molecule type" value="Genomic_DNA"/>
</dbReference>
<dbReference type="InterPro" id="IPR004013">
    <property type="entry name" value="PHP_dom"/>
</dbReference>
<evidence type="ECO:0000256" key="4">
    <source>
        <dbReference type="ARBA" id="ARBA00022605"/>
    </source>
</evidence>
<evidence type="ECO:0000313" key="10">
    <source>
        <dbReference type="EMBL" id="MFD2727978.1"/>
    </source>
</evidence>
<keyword evidence="6 8" id="KW-0368">Histidine biosynthesis</keyword>
<sequence length="256" mass="29388">MNYYDQHLHTHFSYDSEADFVPYLEAFDGMVVTTEHFDLANPVTHQDDAPDYQAYSQTIDELKKTYGNRILKGIEIGYIASEKERILAYLADKTYDIKLLSVHHNGQFDYLDDFVADMNPQEIIPAYLSQLEEAVATIPANVFAHFDYGFRLFNLSVSDLQTFEPHLTRLFQAVIAHDLAFEVNAKSAYLYNNLALYDYAIDLYQALGGTLFTIGSDGHKLAHFRLHFDDLFDLLHQKGITELVTYQNGKPTMVKF</sequence>
<dbReference type="Proteomes" id="UP001597427">
    <property type="component" value="Unassembled WGS sequence"/>
</dbReference>
<dbReference type="RefSeq" id="WP_379978933.1">
    <property type="nucleotide sequence ID" value="NZ_JBHUMO010000003.1"/>
</dbReference>
<name>A0ABW5TFZ7_9ENTE</name>
<dbReference type="Pfam" id="PF02811">
    <property type="entry name" value="PHP"/>
    <property type="match status" value="1"/>
</dbReference>
<reference evidence="11" key="1">
    <citation type="journal article" date="2019" name="Int. J. Syst. Evol. Microbiol.">
        <title>The Global Catalogue of Microorganisms (GCM) 10K type strain sequencing project: providing services to taxonomists for standard genome sequencing and annotation.</title>
        <authorList>
            <consortium name="The Broad Institute Genomics Platform"/>
            <consortium name="The Broad Institute Genome Sequencing Center for Infectious Disease"/>
            <person name="Wu L."/>
            <person name="Ma J."/>
        </authorList>
    </citation>
    <scope>NUCLEOTIDE SEQUENCE [LARGE SCALE GENOMIC DNA]</scope>
    <source>
        <strain evidence="11">TISTR 932</strain>
    </source>
</reference>
<comment type="caution">
    <text evidence="10">The sequence shown here is derived from an EMBL/GenBank/DDBJ whole genome shotgun (WGS) entry which is preliminary data.</text>
</comment>
<dbReference type="Gene3D" id="3.20.20.140">
    <property type="entry name" value="Metal-dependent hydrolases"/>
    <property type="match status" value="1"/>
</dbReference>
<protein>
    <recommendedName>
        <fullName evidence="3 8">Histidinol-phosphatase</fullName>
        <shortName evidence="8">HolPase</shortName>
        <ecNumber evidence="3 8">3.1.3.15</ecNumber>
    </recommendedName>
</protein>
<evidence type="ECO:0000256" key="7">
    <source>
        <dbReference type="ARBA" id="ARBA00049158"/>
    </source>
</evidence>
<evidence type="ECO:0000313" key="11">
    <source>
        <dbReference type="Proteomes" id="UP001597427"/>
    </source>
</evidence>
<organism evidence="10 11">
    <name type="scientific">Enterococcus camelliae</name>
    <dbReference type="NCBI Taxonomy" id="453959"/>
    <lineage>
        <taxon>Bacteria</taxon>
        <taxon>Bacillati</taxon>
        <taxon>Bacillota</taxon>
        <taxon>Bacilli</taxon>
        <taxon>Lactobacillales</taxon>
        <taxon>Enterococcaceae</taxon>
        <taxon>Enterococcus</taxon>
    </lineage>
</organism>
<comment type="catalytic activity">
    <reaction evidence="7 8">
        <text>L-histidinol phosphate + H2O = L-histidinol + phosphate</text>
        <dbReference type="Rhea" id="RHEA:14465"/>
        <dbReference type="ChEBI" id="CHEBI:15377"/>
        <dbReference type="ChEBI" id="CHEBI:43474"/>
        <dbReference type="ChEBI" id="CHEBI:57699"/>
        <dbReference type="ChEBI" id="CHEBI:57980"/>
        <dbReference type="EC" id="3.1.3.15"/>
    </reaction>
</comment>
<dbReference type="PANTHER" id="PTHR21039">
    <property type="entry name" value="HISTIDINOL PHOSPHATASE-RELATED"/>
    <property type="match status" value="1"/>
</dbReference>
<evidence type="ECO:0000256" key="1">
    <source>
        <dbReference type="ARBA" id="ARBA00004970"/>
    </source>
</evidence>